<keyword evidence="1" id="KW-0812">Transmembrane</keyword>
<evidence type="ECO:0000259" key="2">
    <source>
        <dbReference type="PROSITE" id="PS50206"/>
    </source>
</evidence>
<comment type="caution">
    <text evidence="3">The sequence shown here is derived from an EMBL/GenBank/DDBJ whole genome shotgun (WGS) entry which is preliminary data.</text>
</comment>
<dbReference type="SMART" id="SM00450">
    <property type="entry name" value="RHOD"/>
    <property type="match status" value="1"/>
</dbReference>
<evidence type="ECO:0000313" key="3">
    <source>
        <dbReference type="EMBL" id="OJJ21960.1"/>
    </source>
</evidence>
<evidence type="ECO:0000313" key="4">
    <source>
        <dbReference type="Proteomes" id="UP000183940"/>
    </source>
</evidence>
<protein>
    <recommendedName>
        <fullName evidence="2">Rhodanese domain-containing protein</fullName>
    </recommendedName>
</protein>
<dbReference type="InterPro" id="IPR050229">
    <property type="entry name" value="GlpE_sulfurtransferase"/>
</dbReference>
<keyword evidence="1" id="KW-1133">Transmembrane helix</keyword>
<organism evidence="3 4">
    <name type="scientific">Roseofilum reptotaenium AO1-A</name>
    <dbReference type="NCBI Taxonomy" id="1925591"/>
    <lineage>
        <taxon>Bacteria</taxon>
        <taxon>Bacillati</taxon>
        <taxon>Cyanobacteriota</taxon>
        <taxon>Cyanophyceae</taxon>
        <taxon>Desertifilales</taxon>
        <taxon>Desertifilaceae</taxon>
        <taxon>Roseofilum</taxon>
    </lineage>
</organism>
<keyword evidence="4" id="KW-1185">Reference proteome</keyword>
<dbReference type="PANTHER" id="PTHR43031">
    <property type="entry name" value="FAD-DEPENDENT OXIDOREDUCTASE"/>
    <property type="match status" value="1"/>
</dbReference>
<evidence type="ECO:0000256" key="1">
    <source>
        <dbReference type="SAM" id="Phobius"/>
    </source>
</evidence>
<dbReference type="STRING" id="1925591.BI308_19955"/>
<dbReference type="Pfam" id="PF00581">
    <property type="entry name" value="Rhodanese"/>
    <property type="match status" value="1"/>
</dbReference>
<dbReference type="Gene3D" id="6.10.140.1340">
    <property type="match status" value="1"/>
</dbReference>
<dbReference type="Pfam" id="PF11127">
    <property type="entry name" value="YgaP-like_TM"/>
    <property type="match status" value="1"/>
</dbReference>
<proteinExistence type="predicted"/>
<feature type="transmembrane region" description="Helical" evidence="1">
    <location>
        <begin position="124"/>
        <end position="146"/>
    </location>
</feature>
<dbReference type="Gene3D" id="3.40.250.10">
    <property type="entry name" value="Rhodanese-like domain"/>
    <property type="match status" value="1"/>
</dbReference>
<dbReference type="EMBL" id="MLAW01000044">
    <property type="protein sequence ID" value="OJJ21960.1"/>
    <property type="molecule type" value="Genomic_DNA"/>
</dbReference>
<gene>
    <name evidence="3" type="ORF">BI308_19955</name>
</gene>
<dbReference type="PANTHER" id="PTHR43031:SF18">
    <property type="entry name" value="RHODANESE-RELATED SULFURTRANSFERASES"/>
    <property type="match status" value="1"/>
</dbReference>
<dbReference type="Proteomes" id="UP000183940">
    <property type="component" value="Unassembled WGS sequence"/>
</dbReference>
<dbReference type="InterPro" id="IPR021309">
    <property type="entry name" value="YgaP-like_TM"/>
</dbReference>
<dbReference type="InterPro" id="IPR001763">
    <property type="entry name" value="Rhodanese-like_dom"/>
</dbReference>
<dbReference type="SUPFAM" id="SSF52821">
    <property type="entry name" value="Rhodanese/Cell cycle control phosphatase"/>
    <property type="match status" value="1"/>
</dbReference>
<reference evidence="3" key="1">
    <citation type="submission" date="2016-10" db="EMBL/GenBank/DDBJ databases">
        <title>CRISPR-Cas defence system in Roseofilum reptotaenium: evidence of a bacteriophage-cyanobacterium arms race in the coral black band disease.</title>
        <authorList>
            <person name="Buerger P."/>
            <person name="Wood-Charlson E.M."/>
            <person name="Weynberg K.D."/>
            <person name="Willis B."/>
            <person name="Van Oppen M.J."/>
        </authorList>
    </citation>
    <scope>NUCLEOTIDE SEQUENCE [LARGE SCALE GENOMIC DNA]</scope>
    <source>
        <strain evidence="3">AO1-A</strain>
    </source>
</reference>
<dbReference type="PROSITE" id="PS50206">
    <property type="entry name" value="RHODANESE_3"/>
    <property type="match status" value="1"/>
</dbReference>
<dbReference type="CDD" id="cd00158">
    <property type="entry name" value="RHOD"/>
    <property type="match status" value="1"/>
</dbReference>
<keyword evidence="1" id="KW-0472">Membrane</keyword>
<accession>A0A1L9QMA0</accession>
<feature type="domain" description="Rhodanese" evidence="2">
    <location>
        <begin position="24"/>
        <end position="112"/>
    </location>
</feature>
<name>A0A1L9QMA0_9CYAN</name>
<dbReference type="InterPro" id="IPR036873">
    <property type="entry name" value="Rhodanese-like_dom_sf"/>
</dbReference>
<feature type="transmembrane region" description="Helical" evidence="1">
    <location>
        <begin position="152"/>
        <end position="173"/>
    </location>
</feature>
<dbReference type="AlphaFoldDB" id="A0A1L9QMA0"/>
<sequence>MVTPQNLQDKLQSIDSSSVQELWEKDRIQFIDVREPSEYAGERISGAISRPLSRFNPDDFLPNYTKPFILYCETGNRSATAAQKLFLAGFEEVTHLGGGLEEWKQQGYPTHVNPKAPISLMRQVQIVAGSLVLTGTLLGVFVAPGFLFLSGFVGAGLMFAGMSNTCMMAQLLAKLPYNRIR</sequence>